<reference evidence="2 3" key="1">
    <citation type="submission" date="2024-11" db="EMBL/GenBank/DDBJ databases">
        <title>A near-complete genome assembly of Cinchona calisaya.</title>
        <authorList>
            <person name="Lian D.C."/>
            <person name="Zhao X.W."/>
            <person name="Wei L."/>
        </authorList>
    </citation>
    <scope>NUCLEOTIDE SEQUENCE [LARGE SCALE GENOMIC DNA]</scope>
    <source>
        <tissue evidence="2">Nenye</tissue>
    </source>
</reference>
<dbReference type="Proteomes" id="UP001630127">
    <property type="component" value="Unassembled WGS sequence"/>
</dbReference>
<protein>
    <submittedName>
        <fullName evidence="2">Uncharacterized protein</fullName>
    </submittedName>
</protein>
<name>A0ABD2YXZ1_9GENT</name>
<dbReference type="EMBL" id="JBJUIK010000012">
    <property type="protein sequence ID" value="KAL3510990.1"/>
    <property type="molecule type" value="Genomic_DNA"/>
</dbReference>
<dbReference type="AlphaFoldDB" id="A0ABD2YXZ1"/>
<gene>
    <name evidence="2" type="ORF">ACH5RR_030391</name>
</gene>
<evidence type="ECO:0000313" key="3">
    <source>
        <dbReference type="Proteomes" id="UP001630127"/>
    </source>
</evidence>
<accession>A0ABD2YXZ1</accession>
<comment type="caution">
    <text evidence="2">The sequence shown here is derived from an EMBL/GenBank/DDBJ whole genome shotgun (WGS) entry which is preliminary data.</text>
</comment>
<feature type="compositionally biased region" description="Acidic residues" evidence="1">
    <location>
        <begin position="261"/>
        <end position="277"/>
    </location>
</feature>
<proteinExistence type="predicted"/>
<evidence type="ECO:0000256" key="1">
    <source>
        <dbReference type="SAM" id="MobiDB-lite"/>
    </source>
</evidence>
<keyword evidence="3" id="KW-1185">Reference proteome</keyword>
<sequence>MKSESAAWQKYLKENIVMNLISHFFLLQLAYSRLVRMAGASVTILCYWNGRMTTGLNGLFYEGVTPKAKKVSCRIKYNELMEKIYGIISFERQLVNIKIICRYPSTYKEYIPLPIEDRDTLNIVFDAAKRPGIHCLEFYLEAISRSDDEQGHPPSVFDTGPITELVTQEGTLVDDFQTNCDIVVRPRDQLLTEIFSSYNGSGRSISGDQHSTEARNKQVQLVINDSSPEVNFTSTIEEIIPNESYDFLLYGTSIDNNSLNSDDEAEDEESEPEEPISYEEAPTSEFTNIEGLNSATIYVSISCKQAAAVDDGELYAGKRFVTKEYL</sequence>
<evidence type="ECO:0000313" key="2">
    <source>
        <dbReference type="EMBL" id="KAL3510990.1"/>
    </source>
</evidence>
<organism evidence="2 3">
    <name type="scientific">Cinchona calisaya</name>
    <dbReference type="NCBI Taxonomy" id="153742"/>
    <lineage>
        <taxon>Eukaryota</taxon>
        <taxon>Viridiplantae</taxon>
        <taxon>Streptophyta</taxon>
        <taxon>Embryophyta</taxon>
        <taxon>Tracheophyta</taxon>
        <taxon>Spermatophyta</taxon>
        <taxon>Magnoliopsida</taxon>
        <taxon>eudicotyledons</taxon>
        <taxon>Gunneridae</taxon>
        <taxon>Pentapetalae</taxon>
        <taxon>asterids</taxon>
        <taxon>lamiids</taxon>
        <taxon>Gentianales</taxon>
        <taxon>Rubiaceae</taxon>
        <taxon>Cinchonoideae</taxon>
        <taxon>Cinchoneae</taxon>
        <taxon>Cinchona</taxon>
    </lineage>
</organism>
<feature type="region of interest" description="Disordered" evidence="1">
    <location>
        <begin position="256"/>
        <end position="281"/>
    </location>
</feature>